<gene>
    <name evidence="2" type="ORF">CBQ26_07555</name>
</gene>
<dbReference type="OrthoDB" id="73333at2"/>
<dbReference type="Pfam" id="PF13592">
    <property type="entry name" value="HTH_33"/>
    <property type="match status" value="1"/>
</dbReference>
<accession>A0A246BMD8</accession>
<dbReference type="Proteomes" id="UP000197208">
    <property type="component" value="Unassembled WGS sequence"/>
</dbReference>
<reference evidence="2 3" key="1">
    <citation type="submission" date="2017-05" db="EMBL/GenBank/DDBJ databases">
        <title>De novo genome assembly of Deniococcus indicus strain DR1.</title>
        <authorList>
            <person name="Chauhan D."/>
            <person name="Yennamalli R.M."/>
            <person name="Priyadarshini R."/>
        </authorList>
    </citation>
    <scope>NUCLEOTIDE SEQUENCE [LARGE SCALE GENOMIC DNA]</scope>
    <source>
        <strain evidence="2 3">DR1</strain>
    </source>
</reference>
<comment type="caution">
    <text evidence="2">The sequence shown here is derived from an EMBL/GenBank/DDBJ whole genome shotgun (WGS) entry which is preliminary data.</text>
</comment>
<organism evidence="2 3">
    <name type="scientific">Deinococcus indicus</name>
    <dbReference type="NCBI Taxonomy" id="223556"/>
    <lineage>
        <taxon>Bacteria</taxon>
        <taxon>Thermotogati</taxon>
        <taxon>Deinococcota</taxon>
        <taxon>Deinococci</taxon>
        <taxon>Deinococcales</taxon>
        <taxon>Deinococcaceae</taxon>
        <taxon>Deinococcus</taxon>
    </lineage>
</organism>
<evidence type="ECO:0000259" key="1">
    <source>
        <dbReference type="Pfam" id="PF13592"/>
    </source>
</evidence>
<name>A0A246BMD8_9DEIO</name>
<dbReference type="RefSeq" id="WP_088248038.1">
    <property type="nucleotide sequence ID" value="NZ_BNAM01000026.1"/>
</dbReference>
<dbReference type="InterPro" id="IPR025959">
    <property type="entry name" value="Winged_HTH_dom"/>
</dbReference>
<feature type="domain" description="Winged helix-turn helix" evidence="1">
    <location>
        <begin position="105"/>
        <end position="148"/>
    </location>
</feature>
<dbReference type="Pfam" id="PF13551">
    <property type="entry name" value="HTH_29"/>
    <property type="match status" value="1"/>
</dbReference>
<protein>
    <recommendedName>
        <fullName evidence="1">Winged helix-turn helix domain-containing protein</fullName>
    </recommendedName>
</protein>
<dbReference type="AlphaFoldDB" id="A0A246BMD8"/>
<evidence type="ECO:0000313" key="2">
    <source>
        <dbReference type="EMBL" id="OWL96839.1"/>
    </source>
</evidence>
<keyword evidence="3" id="KW-1185">Reference proteome</keyword>
<dbReference type="InterPro" id="IPR009057">
    <property type="entry name" value="Homeodomain-like_sf"/>
</dbReference>
<dbReference type="EMBL" id="NHMK01000010">
    <property type="protein sequence ID" value="OWL96839.1"/>
    <property type="molecule type" value="Genomic_DNA"/>
</dbReference>
<dbReference type="SUPFAM" id="SSF46689">
    <property type="entry name" value="Homeodomain-like"/>
    <property type="match status" value="1"/>
</dbReference>
<proteinExistence type="predicted"/>
<evidence type="ECO:0000313" key="3">
    <source>
        <dbReference type="Proteomes" id="UP000197208"/>
    </source>
</evidence>
<sequence>MTLTAPLEHGAEIFWQRFRTTADPVERRRAQFLALLAEGRPVSEILQVTGYSRVSAYALVRRYRERGLDALRDGRQNNAGAPRLLTDGQRQALKDRLEADAARNVSWSGRDVQTWLREEYGLTVHLGRTYEFLRAAGFAPRGARVRPDAAGVAPPADTD</sequence>